<evidence type="ECO:0000313" key="15">
    <source>
        <dbReference type="Proteomes" id="UP000015101"/>
    </source>
</evidence>
<keyword evidence="3" id="KW-0677">Repeat</keyword>
<feature type="repeat" description="MBT" evidence="11">
    <location>
        <begin position="198"/>
        <end position="300"/>
    </location>
</feature>
<dbReference type="GO" id="GO:0006325">
    <property type="term" value="P:chromatin organization"/>
    <property type="evidence" value="ECO:0007669"/>
    <property type="project" value="UniProtKB-KW"/>
</dbReference>
<dbReference type="PROSITE" id="PS51024">
    <property type="entry name" value="ZF_FCS"/>
    <property type="match status" value="1"/>
</dbReference>
<dbReference type="EMBL" id="AMQM01003709">
    <property type="status" value="NOT_ANNOTATED_CDS"/>
    <property type="molecule type" value="Genomic_DNA"/>
</dbReference>
<evidence type="ECO:0000256" key="2">
    <source>
        <dbReference type="ARBA" id="ARBA00022723"/>
    </source>
</evidence>
<name>T1G2U5_HELRO</name>
<evidence type="ECO:0000259" key="12">
    <source>
        <dbReference type="PROSITE" id="PS51024"/>
    </source>
</evidence>
<dbReference type="InterPro" id="IPR050548">
    <property type="entry name" value="PcG_chromatin_remod_factors"/>
</dbReference>
<evidence type="ECO:0000256" key="11">
    <source>
        <dbReference type="PROSITE-ProRule" id="PRU00459"/>
    </source>
</evidence>
<dbReference type="EMBL" id="KB096275">
    <property type="protein sequence ID" value="ESO06919.1"/>
    <property type="molecule type" value="Genomic_DNA"/>
</dbReference>
<dbReference type="SUPFAM" id="SSF63748">
    <property type="entry name" value="Tudor/PWWP/MBT"/>
    <property type="match status" value="4"/>
</dbReference>
<dbReference type="InParanoid" id="T1G2U5"/>
<organism evidence="14 15">
    <name type="scientific">Helobdella robusta</name>
    <name type="common">Californian leech</name>
    <dbReference type="NCBI Taxonomy" id="6412"/>
    <lineage>
        <taxon>Eukaryota</taxon>
        <taxon>Metazoa</taxon>
        <taxon>Spiralia</taxon>
        <taxon>Lophotrochozoa</taxon>
        <taxon>Annelida</taxon>
        <taxon>Clitellata</taxon>
        <taxon>Hirudinea</taxon>
        <taxon>Rhynchobdellida</taxon>
        <taxon>Glossiphoniidae</taxon>
        <taxon>Helobdella</taxon>
    </lineage>
</organism>
<keyword evidence="6" id="KW-0156">Chromatin regulator</keyword>
<dbReference type="InterPro" id="IPR038603">
    <property type="entry name" value="Znf_FCS_sf"/>
</dbReference>
<evidence type="ECO:0000313" key="14">
    <source>
        <dbReference type="EnsemblMetazoa" id="HelroP77216"/>
    </source>
</evidence>
<evidence type="ECO:0000256" key="8">
    <source>
        <dbReference type="ARBA" id="ARBA00023163"/>
    </source>
</evidence>
<dbReference type="CDD" id="cd20099">
    <property type="entry name" value="MBT_dSfmbt-like_rpt3"/>
    <property type="match status" value="1"/>
</dbReference>
<dbReference type="RefSeq" id="XP_009015015.1">
    <property type="nucleotide sequence ID" value="XM_009016767.1"/>
</dbReference>
<comment type="subcellular location">
    <subcellularLocation>
        <location evidence="1">Nucleus</location>
    </subcellularLocation>
</comment>
<evidence type="ECO:0000256" key="1">
    <source>
        <dbReference type="ARBA" id="ARBA00004123"/>
    </source>
</evidence>
<dbReference type="GO" id="GO:0005634">
    <property type="term" value="C:nucleus"/>
    <property type="evidence" value="ECO:0000318"/>
    <property type="project" value="GO_Central"/>
</dbReference>
<protein>
    <recommendedName>
        <fullName evidence="12">FCS-type domain-containing protein</fullName>
    </recommendedName>
</protein>
<reference evidence="14" key="3">
    <citation type="submission" date="2015-06" db="UniProtKB">
        <authorList>
            <consortium name="EnsemblMetazoa"/>
        </authorList>
    </citation>
    <scope>IDENTIFICATION</scope>
</reference>
<dbReference type="eggNOG" id="KOG3766">
    <property type="taxonomic scope" value="Eukaryota"/>
</dbReference>
<evidence type="ECO:0000256" key="5">
    <source>
        <dbReference type="ARBA" id="ARBA00022833"/>
    </source>
</evidence>
<evidence type="ECO:0000256" key="4">
    <source>
        <dbReference type="ARBA" id="ARBA00022771"/>
    </source>
</evidence>
<evidence type="ECO:0000256" key="9">
    <source>
        <dbReference type="ARBA" id="ARBA00023242"/>
    </source>
</evidence>
<dbReference type="GO" id="GO:0003682">
    <property type="term" value="F:chromatin binding"/>
    <property type="evidence" value="ECO:0000318"/>
    <property type="project" value="GO_Central"/>
</dbReference>
<dbReference type="PANTHER" id="PTHR12247:SF104">
    <property type="entry name" value="POLYCOMB PROTEIN SFMBT"/>
    <property type="match status" value="1"/>
</dbReference>
<dbReference type="CDD" id="cd20097">
    <property type="entry name" value="MBT_dSfmbt-like_rpt1"/>
    <property type="match status" value="1"/>
</dbReference>
<dbReference type="Gene3D" id="2.30.30.140">
    <property type="match status" value="4"/>
</dbReference>
<dbReference type="GO" id="GO:0045892">
    <property type="term" value="P:negative regulation of DNA-templated transcription"/>
    <property type="evidence" value="ECO:0000318"/>
    <property type="project" value="GO_Central"/>
</dbReference>
<evidence type="ECO:0000256" key="7">
    <source>
        <dbReference type="ARBA" id="ARBA00023015"/>
    </source>
</evidence>
<keyword evidence="8" id="KW-0804">Transcription</keyword>
<keyword evidence="5" id="KW-0862">Zinc</keyword>
<keyword evidence="4 10" id="KW-0863">Zinc-finger</keyword>
<dbReference type="SMART" id="SM00561">
    <property type="entry name" value="MBT"/>
    <property type="match status" value="4"/>
</dbReference>
<dbReference type="OMA" id="CAENGMP"/>
<dbReference type="EnsemblMetazoa" id="HelroT77216">
    <property type="protein sequence ID" value="HelroP77216"/>
    <property type="gene ID" value="HelroG77216"/>
</dbReference>
<reference evidence="13 15" key="2">
    <citation type="journal article" date="2013" name="Nature">
        <title>Insights into bilaterian evolution from three spiralian genomes.</title>
        <authorList>
            <person name="Simakov O."/>
            <person name="Marletaz F."/>
            <person name="Cho S.J."/>
            <person name="Edsinger-Gonzales E."/>
            <person name="Havlak P."/>
            <person name="Hellsten U."/>
            <person name="Kuo D.H."/>
            <person name="Larsson T."/>
            <person name="Lv J."/>
            <person name="Arendt D."/>
            <person name="Savage R."/>
            <person name="Osoegawa K."/>
            <person name="de Jong P."/>
            <person name="Grimwood J."/>
            <person name="Chapman J.A."/>
            <person name="Shapiro H."/>
            <person name="Aerts A."/>
            <person name="Otillar R.P."/>
            <person name="Terry A.Y."/>
            <person name="Boore J.L."/>
            <person name="Grigoriev I.V."/>
            <person name="Lindberg D.R."/>
            <person name="Seaver E.C."/>
            <person name="Weisblat D.A."/>
            <person name="Putnam N.H."/>
            <person name="Rokhsar D.S."/>
        </authorList>
    </citation>
    <scope>NUCLEOTIDE SEQUENCE</scope>
</reference>
<keyword evidence="9" id="KW-0539">Nucleus</keyword>
<feature type="repeat" description="MBT" evidence="11">
    <location>
        <begin position="302"/>
        <end position="406"/>
    </location>
</feature>
<gene>
    <name evidence="14" type="primary">20215393</name>
    <name evidence="13" type="ORF">HELRODRAFT_77216</name>
</gene>
<dbReference type="STRING" id="6412.T1G2U5"/>
<dbReference type="KEGG" id="hro:HELRODRAFT_77216"/>
<dbReference type="OrthoDB" id="5800688at2759"/>
<feature type="repeat" description="MBT" evidence="11">
    <location>
        <begin position="86"/>
        <end position="191"/>
    </location>
</feature>
<dbReference type="GeneID" id="20215393"/>
<sequence length="576" mass="65121">SNSGCCEYCSFIGRSESFFSKSKRFCSCVCSRSYSSSKRDKSNHSHNSRSFDKKRLLLAKNIKKNSGMIGRENSFTTRSETANKSFEWGPYLDKENAIAAPVCCFKHCYSNDFWQSVIINMKVEILNLDTNYTEDKAYWFATIKHVAGYFVKVRFEGYDDDGSNDLWVHLCSEAVNPVGWCAINGKRIIPPLSIESKYNWREYLLNALTGTFTLPYDFRQRVIDCNKSWPLVPGLQVEVVNKMCLSSTKVATIEENKGGRLKLRYNDSEGIDSYFWCHCLSSLIHPVGWSSLVGHNIEAAPKSPPPPISPPPSGVAAQLFSHLASRQQQQQSRFVPGMKLEAVDPLNLGSICAATVDKVTTTKFHNSSHTNSQQQLQNNSFCFDARSPYILPVGFCKINNIELTPPRGHKLPFDWYDYLQETRSVAAPVELFNQTVPKHGYRVGMKVEAVDLMDPKLICVATITTIVGRLMKIHFDGWEVLYDQWVDCQSPDIYPIGWCQLFNHRLEAPRINNNKDNSSNIGDAKSSNKLLYTSIKNSLSFKSDSNVSLKSDFSNSDLKKTVDEKLLNDHLKVISS</sequence>
<keyword evidence="2" id="KW-0479">Metal-binding</keyword>
<dbReference type="InterPro" id="IPR004092">
    <property type="entry name" value="Mbt"/>
</dbReference>
<dbReference type="InterPro" id="IPR012313">
    <property type="entry name" value="Znf_FCS"/>
</dbReference>
<keyword evidence="15" id="KW-1185">Reference proteome</keyword>
<keyword evidence="7" id="KW-0805">Transcription regulation</keyword>
<dbReference type="GO" id="GO:0008270">
    <property type="term" value="F:zinc ion binding"/>
    <property type="evidence" value="ECO:0007669"/>
    <property type="project" value="UniProtKB-KW"/>
</dbReference>
<dbReference type="AlphaFoldDB" id="T1G2U5"/>
<feature type="domain" description="FCS-type" evidence="12">
    <location>
        <begin position="1"/>
        <end position="32"/>
    </location>
</feature>
<proteinExistence type="predicted"/>
<dbReference type="CDD" id="cd20098">
    <property type="entry name" value="MBT_dSfmbt-like_rpt2"/>
    <property type="match status" value="1"/>
</dbReference>
<reference evidence="15" key="1">
    <citation type="submission" date="2012-12" db="EMBL/GenBank/DDBJ databases">
        <authorList>
            <person name="Hellsten U."/>
            <person name="Grimwood J."/>
            <person name="Chapman J.A."/>
            <person name="Shapiro H."/>
            <person name="Aerts A."/>
            <person name="Otillar R.P."/>
            <person name="Terry A.Y."/>
            <person name="Boore J.L."/>
            <person name="Simakov O."/>
            <person name="Marletaz F."/>
            <person name="Cho S.-J."/>
            <person name="Edsinger-Gonzales E."/>
            <person name="Havlak P."/>
            <person name="Kuo D.-H."/>
            <person name="Larsson T."/>
            <person name="Lv J."/>
            <person name="Arendt D."/>
            <person name="Savage R."/>
            <person name="Osoegawa K."/>
            <person name="de Jong P."/>
            <person name="Lindberg D.R."/>
            <person name="Seaver E.C."/>
            <person name="Weisblat D.A."/>
            <person name="Putnam N.H."/>
            <person name="Grigoriev I.V."/>
            <person name="Rokhsar D.S."/>
        </authorList>
    </citation>
    <scope>NUCLEOTIDE SEQUENCE</scope>
</reference>
<dbReference type="Pfam" id="PF02820">
    <property type="entry name" value="MBT"/>
    <property type="match status" value="4"/>
</dbReference>
<feature type="repeat" description="MBT" evidence="11">
    <location>
        <begin position="413"/>
        <end position="509"/>
    </location>
</feature>
<dbReference type="HOGENOM" id="CLU_005352_2_1_1"/>
<dbReference type="PROSITE" id="PS51079">
    <property type="entry name" value="MBT"/>
    <property type="match status" value="4"/>
</dbReference>
<dbReference type="CDD" id="cd20100">
    <property type="entry name" value="MBT_dSfmbt-like_rpt4"/>
    <property type="match status" value="1"/>
</dbReference>
<evidence type="ECO:0000313" key="13">
    <source>
        <dbReference type="EMBL" id="ESO06919.1"/>
    </source>
</evidence>
<dbReference type="Proteomes" id="UP000015101">
    <property type="component" value="Unassembled WGS sequence"/>
</dbReference>
<dbReference type="Pfam" id="PF21319">
    <property type="entry name" value="zf-FCS_1"/>
    <property type="match status" value="1"/>
</dbReference>
<dbReference type="Gene3D" id="3.30.60.160">
    <property type="match status" value="1"/>
</dbReference>
<dbReference type="CTD" id="20215393"/>
<accession>T1G2U5</accession>
<evidence type="ECO:0000256" key="6">
    <source>
        <dbReference type="ARBA" id="ARBA00022853"/>
    </source>
</evidence>
<evidence type="ECO:0000256" key="3">
    <source>
        <dbReference type="ARBA" id="ARBA00022737"/>
    </source>
</evidence>
<dbReference type="PANTHER" id="PTHR12247">
    <property type="entry name" value="POLYCOMB GROUP PROTEIN"/>
    <property type="match status" value="1"/>
</dbReference>
<evidence type="ECO:0000256" key="10">
    <source>
        <dbReference type="PROSITE-ProRule" id="PRU00367"/>
    </source>
</evidence>